<dbReference type="Pfam" id="PF13180">
    <property type="entry name" value="PDZ_2"/>
    <property type="match status" value="1"/>
</dbReference>
<dbReference type="AlphaFoldDB" id="A0A0K1JQ42"/>
<dbReference type="InterPro" id="IPR036034">
    <property type="entry name" value="PDZ_sf"/>
</dbReference>
<feature type="domain" description="PDZ" evidence="2">
    <location>
        <begin position="759"/>
        <end position="809"/>
    </location>
</feature>
<dbReference type="SMART" id="SM00710">
    <property type="entry name" value="PbH1"/>
    <property type="match status" value="4"/>
</dbReference>
<dbReference type="InterPro" id="IPR001478">
    <property type="entry name" value="PDZ"/>
</dbReference>
<sequence length="972" mass="103423">MALAGSTAGATPSADPGSAGSHGVTIYVSTHGNDHNPGTSARKPLATLAGAQQAVRKVLRAEGRNRALSVQVAGGTYELSSPLSLTEADSGTASRPVTWAAAPGANVTLSGGRQLHALWRPKAPGSKVLTADVPKGLDFDGLFVDGKRQILARYPNYDRSASRLEGSTSLADLQARSAGWAHPNTALVRAMHCGDWGSFGFTVSGRTNDKLDMHFVGDNNRPQDCGISLGGGPGRVGPVMAENVLEELDAPGEWHYDRSTGQLSYYPPAGIDPAKATVQTAEQDQLITVTGDSSARPAHDIAFSGFRFAHTHRTLFGETFEPLAKGDWSVVRKAAVHLKNTRRVTIAGSMFDQLGGNGVLIDGYGDHDVIRGNRFEQDGATDVQIVGSSSAVRNYSHNYYDDVAVDDVQPGPKTNDYPRDIQVTGNLMHDMGQFEKQSSGINIAMSRDVTVDRNTIDGSPRACLNFEDGTWGGHDIKNNDLFNCVQSTGDNGSINAWGRSRFWASAGNNQLGPDTEFEGSKGTKLTDSQAKHLMKLDVLEPITIEHNRFWHDGDWAIDLDDGSSNYVVKDNLVLKGGIKLRDGYVRTVQNNILVNGSIYEQVSHSDDGDVIEHNITLGGLPYNNVLNDPKTAKYQIDRNLFWNGGLPVSVNPDGSGLVRLSSDGTSIDPASPWVAAGMDVSSAVADPGFVAKDPADSYDFTVGASSPAIALGFRNFAMNGFGTPGAQVPPKAVIDYRDVGATAPTTPQAQPEKFLGATAINIPSKAVQSSLGLTEPIGLYLSEVPAGSAAAQAGLKTGDDVLKVNQAAVTTDRNTFWREYNKIAPGGTLTLGVRRGQQDVTLDLKKTSQPEQLNDISGVVYTGSGWGWRGTSAGGAKSYLDDIWATQHVGDTWSLTFNGTGVDVISQTNTDEGNVDLVLDGKAYKTVSFSTPTRVYQATVVSITGLPPGVHTLTGTMKDGDYMIVDAFKTHP</sequence>
<evidence type="ECO:0000256" key="1">
    <source>
        <dbReference type="SAM" id="MobiDB-lite"/>
    </source>
</evidence>
<dbReference type="Pfam" id="PF13229">
    <property type="entry name" value="Beta_helix"/>
    <property type="match status" value="1"/>
</dbReference>
<dbReference type="Gene3D" id="2.60.120.260">
    <property type="entry name" value="Galactose-binding domain-like"/>
    <property type="match status" value="1"/>
</dbReference>
<dbReference type="Gene3D" id="2.160.20.10">
    <property type="entry name" value="Single-stranded right-handed beta-helix, Pectin lyase-like"/>
    <property type="match status" value="2"/>
</dbReference>
<dbReference type="Gene3D" id="2.30.42.10">
    <property type="match status" value="1"/>
</dbReference>
<dbReference type="PANTHER" id="PTHR36453">
    <property type="entry name" value="SECRETED PROTEIN-RELATED"/>
    <property type="match status" value="1"/>
</dbReference>
<dbReference type="InterPro" id="IPR039448">
    <property type="entry name" value="Beta_helix"/>
</dbReference>
<dbReference type="PROSITE" id="PS50106">
    <property type="entry name" value="PDZ"/>
    <property type="match status" value="1"/>
</dbReference>
<feature type="compositionally biased region" description="Polar residues" evidence="1">
    <location>
        <begin position="27"/>
        <end position="39"/>
    </location>
</feature>
<dbReference type="InterPro" id="IPR012334">
    <property type="entry name" value="Pectin_lyas_fold"/>
</dbReference>
<dbReference type="PATRIC" id="fig|571913.6.peg.2286"/>
<organism evidence="3 4">
    <name type="scientific">Luteipulveratus mongoliensis</name>
    <dbReference type="NCBI Taxonomy" id="571913"/>
    <lineage>
        <taxon>Bacteria</taxon>
        <taxon>Bacillati</taxon>
        <taxon>Actinomycetota</taxon>
        <taxon>Actinomycetes</taxon>
        <taxon>Micrococcales</taxon>
        <taxon>Dermacoccaceae</taxon>
        <taxon>Luteipulveratus</taxon>
    </lineage>
</organism>
<dbReference type="EMBL" id="CP011112">
    <property type="protein sequence ID" value="AKU18836.1"/>
    <property type="molecule type" value="Genomic_DNA"/>
</dbReference>
<name>A0A0K1JQ42_9MICO</name>
<protein>
    <recommendedName>
        <fullName evidence="2">PDZ domain-containing protein</fullName>
    </recommendedName>
</protein>
<dbReference type="STRING" id="571913.VV02_11205"/>
<dbReference type="PANTHER" id="PTHR36453:SF1">
    <property type="entry name" value="RIGHT HANDED BETA HELIX DOMAIN-CONTAINING PROTEIN"/>
    <property type="match status" value="1"/>
</dbReference>
<evidence type="ECO:0000313" key="3">
    <source>
        <dbReference type="EMBL" id="AKU18836.1"/>
    </source>
</evidence>
<evidence type="ECO:0000259" key="2">
    <source>
        <dbReference type="PROSITE" id="PS50106"/>
    </source>
</evidence>
<dbReference type="InterPro" id="IPR006626">
    <property type="entry name" value="PbH1"/>
</dbReference>
<feature type="region of interest" description="Disordered" evidence="1">
    <location>
        <begin position="1"/>
        <end position="42"/>
    </location>
</feature>
<dbReference type="SUPFAM" id="SSF51126">
    <property type="entry name" value="Pectin lyase-like"/>
    <property type="match status" value="1"/>
</dbReference>
<dbReference type="KEGG" id="lmoi:VV02_11205"/>
<dbReference type="SMART" id="SM00228">
    <property type="entry name" value="PDZ"/>
    <property type="match status" value="1"/>
</dbReference>
<gene>
    <name evidence="3" type="ORF">VV02_11205</name>
</gene>
<dbReference type="SUPFAM" id="SSF50156">
    <property type="entry name" value="PDZ domain-like"/>
    <property type="match status" value="1"/>
</dbReference>
<evidence type="ECO:0000313" key="4">
    <source>
        <dbReference type="Proteomes" id="UP000066480"/>
    </source>
</evidence>
<dbReference type="InterPro" id="IPR011050">
    <property type="entry name" value="Pectin_lyase_fold/virulence"/>
</dbReference>
<reference evidence="3 4" key="1">
    <citation type="submission" date="2015-03" db="EMBL/GenBank/DDBJ databases">
        <title>Luteipulveratus halotolerans sp. nov., a novel actinobacterium (Dermacoccaceae) from Sarawak, Malaysia.</title>
        <authorList>
            <person name="Juboi H."/>
            <person name="Basik A."/>
            <person name="Shamsul S.S."/>
            <person name="Arnold P."/>
            <person name="Schmitt E.K."/>
            <person name="Sanglier J.-J."/>
            <person name="Yeo T."/>
        </authorList>
    </citation>
    <scope>NUCLEOTIDE SEQUENCE [LARGE SCALE GENOMIC DNA]</scope>
    <source>
        <strain evidence="3 4">MN07-A0370</strain>
    </source>
</reference>
<keyword evidence="4" id="KW-1185">Reference proteome</keyword>
<dbReference type="Proteomes" id="UP000066480">
    <property type="component" value="Chromosome"/>
</dbReference>
<accession>A0A0K1JQ42</accession>
<proteinExistence type="predicted"/>